<evidence type="ECO:0000313" key="3">
    <source>
        <dbReference type="Proteomes" id="UP001499987"/>
    </source>
</evidence>
<keyword evidence="3" id="KW-1185">Reference proteome</keyword>
<evidence type="ECO:0000313" key="2">
    <source>
        <dbReference type="EMBL" id="GAA1077179.1"/>
    </source>
</evidence>
<organism evidence="2 3">
    <name type="scientific">Kitasatospora arboriphila</name>
    <dbReference type="NCBI Taxonomy" id="258052"/>
    <lineage>
        <taxon>Bacteria</taxon>
        <taxon>Bacillati</taxon>
        <taxon>Actinomycetota</taxon>
        <taxon>Actinomycetes</taxon>
        <taxon>Kitasatosporales</taxon>
        <taxon>Streptomycetaceae</taxon>
        <taxon>Kitasatospora</taxon>
    </lineage>
</organism>
<feature type="compositionally biased region" description="Gly residues" evidence="1">
    <location>
        <begin position="13"/>
        <end position="25"/>
    </location>
</feature>
<protein>
    <submittedName>
        <fullName evidence="2">Uncharacterized protein</fullName>
    </submittedName>
</protein>
<reference evidence="2 3" key="1">
    <citation type="journal article" date="2019" name="Int. J. Syst. Evol. Microbiol.">
        <title>The Global Catalogue of Microorganisms (GCM) 10K type strain sequencing project: providing services to taxonomists for standard genome sequencing and annotation.</title>
        <authorList>
            <consortium name="The Broad Institute Genomics Platform"/>
            <consortium name="The Broad Institute Genome Sequencing Center for Infectious Disease"/>
            <person name="Wu L."/>
            <person name="Ma J."/>
        </authorList>
    </citation>
    <scope>NUCLEOTIDE SEQUENCE [LARGE SCALE GENOMIC DNA]</scope>
    <source>
        <strain evidence="2 3">JCM 13002</strain>
    </source>
</reference>
<dbReference type="Proteomes" id="UP001499987">
    <property type="component" value="Unassembled WGS sequence"/>
</dbReference>
<evidence type="ECO:0000256" key="1">
    <source>
        <dbReference type="SAM" id="MobiDB-lite"/>
    </source>
</evidence>
<sequence>MHNARIGSRLPGPAGGAPGGAGPPGAGVRSGRAGGPGAGATGSRAAPRREPPPARGLASDGSGPSTPPNRSPCAGVAVGSPFGRGGSGCRSAAGGGACS</sequence>
<feature type="compositionally biased region" description="Gly residues" evidence="1">
    <location>
        <begin position="82"/>
        <end position="99"/>
    </location>
</feature>
<name>A0ABN1TDV4_9ACTN</name>
<feature type="region of interest" description="Disordered" evidence="1">
    <location>
        <begin position="1"/>
        <end position="99"/>
    </location>
</feature>
<proteinExistence type="predicted"/>
<dbReference type="EMBL" id="BAAALD010000012">
    <property type="protein sequence ID" value="GAA1077179.1"/>
    <property type="molecule type" value="Genomic_DNA"/>
</dbReference>
<accession>A0ABN1TDV4</accession>
<gene>
    <name evidence="2" type="ORF">GCM10009663_18580</name>
</gene>
<comment type="caution">
    <text evidence="2">The sequence shown here is derived from an EMBL/GenBank/DDBJ whole genome shotgun (WGS) entry which is preliminary data.</text>
</comment>